<dbReference type="InterPro" id="IPR012675">
    <property type="entry name" value="Beta-grasp_dom_sf"/>
</dbReference>
<name>A0A0F9D880_9ZZZZ</name>
<dbReference type="Gene3D" id="3.10.20.30">
    <property type="match status" value="1"/>
</dbReference>
<feature type="domain" description="TGS" evidence="1">
    <location>
        <begin position="89"/>
        <end position="163"/>
    </location>
</feature>
<dbReference type="PROSITE" id="PS51880">
    <property type="entry name" value="TGS"/>
    <property type="match status" value="1"/>
</dbReference>
<dbReference type="InterPro" id="IPR012676">
    <property type="entry name" value="TGS-like"/>
</dbReference>
<dbReference type="InterPro" id="IPR045001">
    <property type="entry name" value="DRG"/>
</dbReference>
<dbReference type="SUPFAM" id="SSF52540">
    <property type="entry name" value="P-loop containing nucleoside triphosphate hydrolases"/>
    <property type="match status" value="1"/>
</dbReference>
<dbReference type="InterPro" id="IPR004095">
    <property type="entry name" value="TGS"/>
</dbReference>
<sequence>RNSDVILLAVDLSDAPQVQAGLLLEQLQKWRITGKRVVIVGTKNDLLLTSEGASALSGSLLEGQITLSVSTSSEDGLDELREVVFIASEVIRVYSKEPGKEPDLMSPFTLPAGTTVIELAKKIHKDFVSNIKHARVWGSARIQGQKVQRDYALRDGDVVEIHL</sequence>
<protein>
    <recommendedName>
        <fullName evidence="1">TGS domain-containing protein</fullName>
    </recommendedName>
</protein>
<accession>A0A0F9D880</accession>
<organism evidence="2">
    <name type="scientific">marine sediment metagenome</name>
    <dbReference type="NCBI Taxonomy" id="412755"/>
    <lineage>
        <taxon>unclassified sequences</taxon>
        <taxon>metagenomes</taxon>
        <taxon>ecological metagenomes</taxon>
    </lineage>
</organism>
<comment type="caution">
    <text evidence="2">The sequence shown here is derived from an EMBL/GenBank/DDBJ whole genome shotgun (WGS) entry which is preliminary data.</text>
</comment>
<evidence type="ECO:0000259" key="1">
    <source>
        <dbReference type="PROSITE" id="PS51880"/>
    </source>
</evidence>
<feature type="non-terminal residue" evidence="2">
    <location>
        <position position="1"/>
    </location>
</feature>
<dbReference type="InterPro" id="IPR027417">
    <property type="entry name" value="P-loop_NTPase"/>
</dbReference>
<reference evidence="2" key="1">
    <citation type="journal article" date="2015" name="Nature">
        <title>Complex archaea that bridge the gap between prokaryotes and eukaryotes.</title>
        <authorList>
            <person name="Spang A."/>
            <person name="Saw J.H."/>
            <person name="Jorgensen S.L."/>
            <person name="Zaremba-Niedzwiedzka K."/>
            <person name="Martijn J."/>
            <person name="Lind A.E."/>
            <person name="van Eijk R."/>
            <person name="Schleper C."/>
            <person name="Guy L."/>
            <person name="Ettema T.J."/>
        </authorList>
    </citation>
    <scope>NUCLEOTIDE SEQUENCE</scope>
</reference>
<gene>
    <name evidence="2" type="ORF">LCGC14_2230650</name>
</gene>
<dbReference type="EMBL" id="LAZR01029998">
    <property type="protein sequence ID" value="KKL57913.1"/>
    <property type="molecule type" value="Genomic_DNA"/>
</dbReference>
<dbReference type="AlphaFoldDB" id="A0A0F9D880"/>
<dbReference type="Gene3D" id="3.40.50.300">
    <property type="entry name" value="P-loop containing nucleotide triphosphate hydrolases"/>
    <property type="match status" value="1"/>
</dbReference>
<dbReference type="GO" id="GO:0005525">
    <property type="term" value="F:GTP binding"/>
    <property type="evidence" value="ECO:0007669"/>
    <property type="project" value="InterPro"/>
</dbReference>
<dbReference type="SUPFAM" id="SSF81271">
    <property type="entry name" value="TGS-like"/>
    <property type="match status" value="1"/>
</dbReference>
<evidence type="ECO:0000313" key="2">
    <source>
        <dbReference type="EMBL" id="KKL57913.1"/>
    </source>
</evidence>
<dbReference type="Pfam" id="PF02824">
    <property type="entry name" value="TGS"/>
    <property type="match status" value="1"/>
</dbReference>
<dbReference type="PANTHER" id="PTHR43127">
    <property type="entry name" value="DEVELOPMENTALLY-REGULATED GTP-BINDING PROTEIN 2"/>
    <property type="match status" value="1"/>
</dbReference>
<dbReference type="GO" id="GO:0003924">
    <property type="term" value="F:GTPase activity"/>
    <property type="evidence" value="ECO:0007669"/>
    <property type="project" value="InterPro"/>
</dbReference>
<proteinExistence type="predicted"/>